<sequence length="243" mass="28292">MKKKGKRGYIINAEGKREYVKKSEYIDLDSFKKGMDFIFTIKLMVIAPLVFFILNYIVLDILYSDVLKESVFVPKNIPYLIVAVFMILWTIYLAINFQEKPTRIYLFSGVFCLLESIFFLIIGVQMLYFPLDKEAVVYILVGIGVYLFTLIFNAFIAYLFTKKGYSEEDKKIIRIRIFSIVFIFAIGLIFSINLKVNFHEKIAQLYPNMGETSVLEYANLCIVLSQLIGIGTINIYKYIHMKK</sequence>
<feature type="transmembrane region" description="Helical" evidence="1">
    <location>
        <begin position="77"/>
        <end position="97"/>
    </location>
</feature>
<accession>A0A133NAG2</accession>
<feature type="transmembrane region" description="Helical" evidence="1">
    <location>
        <begin position="104"/>
        <end position="129"/>
    </location>
</feature>
<name>A0A133NAG2_CLOPF</name>
<evidence type="ECO:0000313" key="2">
    <source>
        <dbReference type="EMBL" id="KXA13242.1"/>
    </source>
</evidence>
<evidence type="ECO:0000313" key="3">
    <source>
        <dbReference type="Proteomes" id="UP000070646"/>
    </source>
</evidence>
<evidence type="ECO:0000256" key="1">
    <source>
        <dbReference type="SAM" id="Phobius"/>
    </source>
</evidence>
<keyword evidence="1" id="KW-1133">Transmembrane helix</keyword>
<keyword evidence="1" id="KW-0812">Transmembrane</keyword>
<comment type="caution">
    <text evidence="2">The sequence shown here is derived from an EMBL/GenBank/DDBJ whole genome shotgun (WGS) entry which is preliminary data.</text>
</comment>
<dbReference type="PATRIC" id="fig|1502.174.peg.973"/>
<dbReference type="EMBL" id="LRPU01000046">
    <property type="protein sequence ID" value="KXA13242.1"/>
    <property type="molecule type" value="Genomic_DNA"/>
</dbReference>
<gene>
    <name evidence="2" type="ORF">HMPREF3222_00958</name>
</gene>
<keyword evidence="1" id="KW-0472">Membrane</keyword>
<dbReference type="Proteomes" id="UP000070646">
    <property type="component" value="Unassembled WGS sequence"/>
</dbReference>
<feature type="transmembrane region" description="Helical" evidence="1">
    <location>
        <begin position="214"/>
        <end position="236"/>
    </location>
</feature>
<feature type="transmembrane region" description="Helical" evidence="1">
    <location>
        <begin position="173"/>
        <end position="194"/>
    </location>
</feature>
<organism evidence="2 3">
    <name type="scientific">Clostridium perfringens</name>
    <dbReference type="NCBI Taxonomy" id="1502"/>
    <lineage>
        <taxon>Bacteria</taxon>
        <taxon>Bacillati</taxon>
        <taxon>Bacillota</taxon>
        <taxon>Clostridia</taxon>
        <taxon>Eubacteriales</taxon>
        <taxon>Clostridiaceae</taxon>
        <taxon>Clostridium</taxon>
    </lineage>
</organism>
<dbReference type="AlphaFoldDB" id="A0A133NAG2"/>
<reference evidence="2 3" key="1">
    <citation type="submission" date="2016-01" db="EMBL/GenBank/DDBJ databases">
        <authorList>
            <person name="Oliw E.H."/>
        </authorList>
    </citation>
    <scope>NUCLEOTIDE SEQUENCE [LARGE SCALE GENOMIC DNA]</scope>
    <source>
        <strain evidence="2 3">MJR7757A</strain>
    </source>
</reference>
<dbReference type="RefSeq" id="WP_060794980.1">
    <property type="nucleotide sequence ID" value="NZ_KQ956191.1"/>
</dbReference>
<proteinExistence type="predicted"/>
<protein>
    <submittedName>
        <fullName evidence="2">Uncharacterized protein</fullName>
    </submittedName>
</protein>
<feature type="transmembrane region" description="Helical" evidence="1">
    <location>
        <begin position="135"/>
        <end position="161"/>
    </location>
</feature>
<feature type="transmembrane region" description="Helical" evidence="1">
    <location>
        <begin position="37"/>
        <end position="57"/>
    </location>
</feature>